<organism evidence="2 4">
    <name type="scientific">Didymodactylos carnosus</name>
    <dbReference type="NCBI Taxonomy" id="1234261"/>
    <lineage>
        <taxon>Eukaryota</taxon>
        <taxon>Metazoa</taxon>
        <taxon>Spiralia</taxon>
        <taxon>Gnathifera</taxon>
        <taxon>Rotifera</taxon>
        <taxon>Eurotatoria</taxon>
        <taxon>Bdelloidea</taxon>
        <taxon>Philodinida</taxon>
        <taxon>Philodinidae</taxon>
        <taxon>Didymodactylos</taxon>
    </lineage>
</organism>
<protein>
    <submittedName>
        <fullName evidence="2">Uncharacterized protein</fullName>
    </submittedName>
</protein>
<keyword evidence="1" id="KW-0175">Coiled coil</keyword>
<evidence type="ECO:0000256" key="1">
    <source>
        <dbReference type="SAM" id="Coils"/>
    </source>
</evidence>
<comment type="caution">
    <text evidence="2">The sequence shown here is derived from an EMBL/GenBank/DDBJ whole genome shotgun (WGS) entry which is preliminary data.</text>
</comment>
<proteinExistence type="predicted"/>
<feature type="coiled-coil region" evidence="1">
    <location>
        <begin position="91"/>
        <end position="122"/>
    </location>
</feature>
<evidence type="ECO:0000313" key="3">
    <source>
        <dbReference type="EMBL" id="CAF3558356.1"/>
    </source>
</evidence>
<dbReference type="EMBL" id="CAJOBC010000234">
    <property type="protein sequence ID" value="CAF3558356.1"/>
    <property type="molecule type" value="Genomic_DNA"/>
</dbReference>
<keyword evidence="4" id="KW-1185">Reference proteome</keyword>
<dbReference type="Proteomes" id="UP000663829">
    <property type="component" value="Unassembled WGS sequence"/>
</dbReference>
<accession>A0A813R431</accession>
<reference evidence="2" key="1">
    <citation type="submission" date="2021-02" db="EMBL/GenBank/DDBJ databases">
        <authorList>
            <person name="Nowell W R."/>
        </authorList>
    </citation>
    <scope>NUCLEOTIDE SEQUENCE</scope>
</reference>
<dbReference type="Proteomes" id="UP000681722">
    <property type="component" value="Unassembled WGS sequence"/>
</dbReference>
<sequence length="161" mass="18304">MDSNLYKPALDEKSIQNVKFSNERGCSSKLNIDDNDKRSMNTVLNDLKLIVTNKCTNYVCQISMLCEFFVNAIKVVICETQKQNSSTSNIIGSLNSNVSELAQLLKQMNNECSKELSKFKEQKNIMTTTILKDNYSQDLYSIDDGNDDHTLNKYKTNSIHP</sequence>
<gene>
    <name evidence="2" type="ORF">GPM918_LOCUS2184</name>
    <name evidence="3" type="ORF">SRO942_LOCUS2184</name>
</gene>
<name>A0A813R431_9BILA</name>
<dbReference type="AlphaFoldDB" id="A0A813R431"/>
<evidence type="ECO:0000313" key="2">
    <source>
        <dbReference type="EMBL" id="CAF0775803.1"/>
    </source>
</evidence>
<evidence type="ECO:0000313" key="4">
    <source>
        <dbReference type="Proteomes" id="UP000663829"/>
    </source>
</evidence>
<dbReference type="EMBL" id="CAJNOQ010000234">
    <property type="protein sequence ID" value="CAF0775803.1"/>
    <property type="molecule type" value="Genomic_DNA"/>
</dbReference>